<dbReference type="EMBL" id="CP067393">
    <property type="protein sequence ID" value="QQP84462.1"/>
    <property type="molecule type" value="Genomic_DNA"/>
</dbReference>
<dbReference type="Proteomes" id="UP000595278">
    <property type="component" value="Chromosome"/>
</dbReference>
<keyword evidence="1" id="KW-0812">Transmembrane</keyword>
<accession>A0A974NDH2</accession>
<keyword evidence="3" id="KW-1185">Reference proteome</keyword>
<evidence type="ECO:0000313" key="2">
    <source>
        <dbReference type="EMBL" id="QQP84462.1"/>
    </source>
</evidence>
<dbReference type="KEGG" id="eaz:JHT90_08500"/>
<dbReference type="Pfam" id="PF11067">
    <property type="entry name" value="DUF2868"/>
    <property type="match status" value="1"/>
</dbReference>
<organism evidence="2 3">
    <name type="scientific">Entomomonas asaccharolytica</name>
    <dbReference type="NCBI Taxonomy" id="2785331"/>
    <lineage>
        <taxon>Bacteria</taxon>
        <taxon>Pseudomonadati</taxon>
        <taxon>Pseudomonadota</taxon>
        <taxon>Gammaproteobacteria</taxon>
        <taxon>Pseudomonadales</taxon>
        <taxon>Pseudomonadaceae</taxon>
        <taxon>Entomomonas</taxon>
    </lineage>
</organism>
<evidence type="ECO:0000313" key="3">
    <source>
        <dbReference type="Proteomes" id="UP000595278"/>
    </source>
</evidence>
<dbReference type="InterPro" id="IPR021296">
    <property type="entry name" value="DUF2868"/>
</dbReference>
<keyword evidence="1" id="KW-1133">Transmembrane helix</keyword>
<feature type="transmembrane region" description="Helical" evidence="1">
    <location>
        <begin position="211"/>
        <end position="231"/>
    </location>
</feature>
<protein>
    <submittedName>
        <fullName evidence="2">DUF2868 domain-containing protein</fullName>
    </submittedName>
</protein>
<feature type="transmembrane region" description="Helical" evidence="1">
    <location>
        <begin position="181"/>
        <end position="199"/>
    </location>
</feature>
<dbReference type="RefSeq" id="WP_201090359.1">
    <property type="nucleotide sequence ID" value="NZ_CP067393.1"/>
</dbReference>
<feature type="transmembrane region" description="Helical" evidence="1">
    <location>
        <begin position="258"/>
        <end position="281"/>
    </location>
</feature>
<reference evidence="2 3" key="1">
    <citation type="submission" date="2021-01" db="EMBL/GenBank/DDBJ databases">
        <title>Entomomonas sp. F2A isolated from a house cricket (Acheta domesticus).</title>
        <authorList>
            <person name="Spergser J."/>
            <person name="Busse H.-J."/>
        </authorList>
    </citation>
    <scope>NUCLEOTIDE SEQUENCE [LARGE SCALE GENOMIC DNA]</scope>
    <source>
        <strain evidence="2 3">F2A</strain>
    </source>
</reference>
<sequence length="461" mass="51368">MAKQTNQQHFNDLWLAETIRLQEEQQGVLADSEAVRQARKAGGDIESRILTRAQWLANKTGLMVAQQSTLTAMYWSVRILCVLAVFIGIGLVLPTFSAVEHTINIFSALGCLLGLNILMLIIWLVGTFAGGQSVNQLGRFSLWLTSKLSGKKQVVQLMPALVNLLHQRKLERWWLGRLTNGLWLLASIIALLSLLLLLATQRYGFIWQTTILSADSFVMVVQVLGTLPHILGFPIPSEELIRQSGDMAIMSDTARQTWAAWLVGVLVVYGILPRLVLFLLCSSFWRYGYKRLGLDLALPSYSLLKSRLLPDTEIIGVTDAVPTHWSELAAASAHWSEHGAVLVGIELEANYPWPPANLSEHVVNAGVIETREQRKQILDQLTINPVAKLLIVCDPRRSVDRGTLALITELAQCATETRVYLLEESDTDAQRLADWQQTLNQLQLTYGDKTSLLAWLGAEDD</sequence>
<name>A0A974NDH2_9GAMM</name>
<feature type="transmembrane region" description="Helical" evidence="1">
    <location>
        <begin position="105"/>
        <end position="125"/>
    </location>
</feature>
<dbReference type="AlphaFoldDB" id="A0A974NDH2"/>
<gene>
    <name evidence="2" type="ORF">JHT90_08500</name>
</gene>
<feature type="transmembrane region" description="Helical" evidence="1">
    <location>
        <begin position="72"/>
        <end position="93"/>
    </location>
</feature>
<evidence type="ECO:0000256" key="1">
    <source>
        <dbReference type="SAM" id="Phobius"/>
    </source>
</evidence>
<keyword evidence="1" id="KW-0472">Membrane</keyword>
<proteinExistence type="predicted"/>